<reference evidence="1" key="1">
    <citation type="submission" date="2015-12" db="EMBL/GenBank/DDBJ databases">
        <title>Update maize B73 reference genome by single molecule sequencing technologies.</title>
        <authorList>
            <consortium name="Maize Genome Sequencing Project"/>
            <person name="Ware D."/>
        </authorList>
    </citation>
    <scope>NUCLEOTIDE SEQUENCE</scope>
    <source>
        <tissue evidence="1">Seedling</tissue>
    </source>
</reference>
<gene>
    <name evidence="1" type="ORF">ZEAMMB73_Zm00001d038057</name>
</gene>
<dbReference type="EMBL" id="CM000782">
    <property type="protein sequence ID" value="AQK85533.1"/>
    <property type="molecule type" value="Genomic_DNA"/>
</dbReference>
<name>A0A1D6M2X7_MAIZE</name>
<dbReference type="AlphaFoldDB" id="A0A1D6M2X7"/>
<accession>A0A1D6M2X7</accession>
<sequence>MQRRLTPSRQRLISLLRILKQNKRISFFFVFQSVFCTFASRTLCDTGLVLSSLPQ</sequence>
<evidence type="ECO:0000313" key="1">
    <source>
        <dbReference type="EMBL" id="AQK85533.1"/>
    </source>
</evidence>
<organism evidence="1">
    <name type="scientific">Zea mays</name>
    <name type="common">Maize</name>
    <dbReference type="NCBI Taxonomy" id="4577"/>
    <lineage>
        <taxon>Eukaryota</taxon>
        <taxon>Viridiplantae</taxon>
        <taxon>Streptophyta</taxon>
        <taxon>Embryophyta</taxon>
        <taxon>Tracheophyta</taxon>
        <taxon>Spermatophyta</taxon>
        <taxon>Magnoliopsida</taxon>
        <taxon>Liliopsida</taxon>
        <taxon>Poales</taxon>
        <taxon>Poaceae</taxon>
        <taxon>PACMAD clade</taxon>
        <taxon>Panicoideae</taxon>
        <taxon>Andropogonodae</taxon>
        <taxon>Andropogoneae</taxon>
        <taxon>Tripsacinae</taxon>
        <taxon>Zea</taxon>
    </lineage>
</organism>
<protein>
    <submittedName>
        <fullName evidence="1">Acyl carrier protein</fullName>
    </submittedName>
</protein>
<proteinExistence type="predicted"/>